<dbReference type="RefSeq" id="WP_284259812.1">
    <property type="nucleotide sequence ID" value="NZ_BSOS01000099.1"/>
</dbReference>
<comment type="similarity">
    <text evidence="1">Belongs to the phD/YefM antitoxin family.</text>
</comment>
<dbReference type="SUPFAM" id="SSF143120">
    <property type="entry name" value="YefM-like"/>
    <property type="match status" value="1"/>
</dbReference>
<dbReference type="InterPro" id="IPR036165">
    <property type="entry name" value="YefM-like_sf"/>
</dbReference>
<evidence type="ECO:0000313" key="2">
    <source>
        <dbReference type="EMBL" id="GLR68954.1"/>
    </source>
</evidence>
<protein>
    <submittedName>
        <fullName evidence="2">Antitoxin</fullName>
    </submittedName>
</protein>
<proteinExistence type="inferred from homology"/>
<dbReference type="Gene3D" id="3.40.1620.10">
    <property type="entry name" value="YefM-like domain"/>
    <property type="match status" value="1"/>
</dbReference>
<comment type="caution">
    <text evidence="2">The sequence shown here is derived from an EMBL/GenBank/DDBJ whole genome shotgun (WGS) entry which is preliminary data.</text>
</comment>
<organism evidence="2 3">
    <name type="scientific">Acidocella aquatica</name>
    <dbReference type="NCBI Taxonomy" id="1922313"/>
    <lineage>
        <taxon>Bacteria</taxon>
        <taxon>Pseudomonadati</taxon>
        <taxon>Pseudomonadota</taxon>
        <taxon>Alphaproteobacteria</taxon>
        <taxon>Acetobacterales</taxon>
        <taxon>Acidocellaceae</taxon>
        <taxon>Acidocella</taxon>
    </lineage>
</organism>
<evidence type="ECO:0000313" key="3">
    <source>
        <dbReference type="Proteomes" id="UP001156641"/>
    </source>
</evidence>
<evidence type="ECO:0000256" key="1">
    <source>
        <dbReference type="ARBA" id="ARBA00009981"/>
    </source>
</evidence>
<name>A0ABQ6AFR5_9PROT</name>
<dbReference type="NCBIfam" id="TIGR01552">
    <property type="entry name" value="phd_fam"/>
    <property type="match status" value="1"/>
</dbReference>
<reference evidence="3" key="1">
    <citation type="journal article" date="2019" name="Int. J. Syst. Evol. Microbiol.">
        <title>The Global Catalogue of Microorganisms (GCM) 10K type strain sequencing project: providing services to taxonomists for standard genome sequencing and annotation.</title>
        <authorList>
            <consortium name="The Broad Institute Genomics Platform"/>
            <consortium name="The Broad Institute Genome Sequencing Center for Infectious Disease"/>
            <person name="Wu L."/>
            <person name="Ma J."/>
        </authorList>
    </citation>
    <scope>NUCLEOTIDE SEQUENCE [LARGE SCALE GENOMIC DNA]</scope>
    <source>
        <strain evidence="3">NBRC 112502</strain>
    </source>
</reference>
<accession>A0ABQ6AFR5</accession>
<gene>
    <name evidence="2" type="ORF">GCM10010909_36360</name>
</gene>
<dbReference type="Proteomes" id="UP001156641">
    <property type="component" value="Unassembled WGS sequence"/>
</dbReference>
<dbReference type="EMBL" id="BSOS01000099">
    <property type="protein sequence ID" value="GLR68954.1"/>
    <property type="molecule type" value="Genomic_DNA"/>
</dbReference>
<sequence>MHKISKSQFKPRALELFREVEATGRPLIITDNGTPTLEIRPYAAPRANPLEALRGSVLFFTPPEEME</sequence>
<keyword evidence="3" id="KW-1185">Reference proteome</keyword>